<sequence>MKGKSALITGSLGGIGFATARALAALGCDITLNGLAGPELIEQRLADLHALGVRARYHGADLRQPAEIADMIDTTHHEHGGPDILVNNAVVRSFGAVENFAPEHWDEALAVNLSAPFHAIRLALPGMKQANWGRIVNMASIYGLFATVNRIDYITTKTALIGLTRGVALEVARTGITCNALCPGTVLTPAIDWRLRQEMQRDGTTFEQAEESFLAVRQPSRRFVKDDNVAGLIAFLCGPHGEDINGAALPIDGAWAAGRG</sequence>
<dbReference type="PANTHER" id="PTHR42879">
    <property type="entry name" value="3-OXOACYL-(ACYL-CARRIER-PROTEIN) REDUCTASE"/>
    <property type="match status" value="1"/>
</dbReference>
<accession>A0A2S6N736</accession>
<comment type="caution">
    <text evidence="3">The sequence shown here is derived from an EMBL/GenBank/DDBJ whole genome shotgun (WGS) entry which is preliminary data.</text>
</comment>
<dbReference type="SUPFAM" id="SSF51735">
    <property type="entry name" value="NAD(P)-binding Rossmann-fold domains"/>
    <property type="match status" value="1"/>
</dbReference>
<dbReference type="FunFam" id="3.40.50.720:FF:000084">
    <property type="entry name" value="Short-chain dehydrogenase reductase"/>
    <property type="match status" value="1"/>
</dbReference>
<dbReference type="EMBL" id="NHRY01000213">
    <property type="protein sequence ID" value="PPQ30407.1"/>
    <property type="molecule type" value="Genomic_DNA"/>
</dbReference>
<organism evidence="3 4">
    <name type="scientific">Rhodopila globiformis</name>
    <name type="common">Rhodopseudomonas globiformis</name>
    <dbReference type="NCBI Taxonomy" id="1071"/>
    <lineage>
        <taxon>Bacteria</taxon>
        <taxon>Pseudomonadati</taxon>
        <taxon>Pseudomonadota</taxon>
        <taxon>Alphaproteobacteria</taxon>
        <taxon>Acetobacterales</taxon>
        <taxon>Acetobacteraceae</taxon>
        <taxon>Rhodopila</taxon>
    </lineage>
</organism>
<keyword evidence="4" id="KW-1185">Reference proteome</keyword>
<comment type="similarity">
    <text evidence="1 2">Belongs to the short-chain dehydrogenases/reductases (SDR) family.</text>
</comment>
<proteinExistence type="inferred from homology"/>
<protein>
    <recommendedName>
        <fullName evidence="5">Beta-D-hydroxybutyrate dehydrogenase</fullName>
    </recommendedName>
</protein>
<dbReference type="InterPro" id="IPR050259">
    <property type="entry name" value="SDR"/>
</dbReference>
<dbReference type="PRINTS" id="PR00080">
    <property type="entry name" value="SDRFAMILY"/>
</dbReference>
<evidence type="ECO:0000256" key="1">
    <source>
        <dbReference type="ARBA" id="ARBA00006484"/>
    </source>
</evidence>
<dbReference type="AlphaFoldDB" id="A0A2S6N736"/>
<gene>
    <name evidence="3" type="ORF">CCS01_19435</name>
</gene>
<dbReference type="PRINTS" id="PR00081">
    <property type="entry name" value="GDHRDH"/>
</dbReference>
<dbReference type="Proteomes" id="UP000239724">
    <property type="component" value="Unassembled WGS sequence"/>
</dbReference>
<dbReference type="Gene3D" id="3.40.50.720">
    <property type="entry name" value="NAD(P)-binding Rossmann-like Domain"/>
    <property type="match status" value="1"/>
</dbReference>
<evidence type="ECO:0000256" key="2">
    <source>
        <dbReference type="RuleBase" id="RU000363"/>
    </source>
</evidence>
<dbReference type="PANTHER" id="PTHR42879:SF2">
    <property type="entry name" value="3-OXOACYL-[ACYL-CARRIER-PROTEIN] REDUCTASE FABG"/>
    <property type="match status" value="1"/>
</dbReference>
<dbReference type="Pfam" id="PF00106">
    <property type="entry name" value="adh_short"/>
    <property type="match status" value="1"/>
</dbReference>
<dbReference type="OrthoDB" id="7568484at2"/>
<dbReference type="InterPro" id="IPR036291">
    <property type="entry name" value="NAD(P)-bd_dom_sf"/>
</dbReference>
<reference evidence="3 4" key="1">
    <citation type="journal article" date="2018" name="Arch. Microbiol.">
        <title>New insights into the metabolic potential of the phototrophic purple bacterium Rhodopila globiformis DSM 161(T) from its draft genome sequence and evidence for a vanadium-dependent nitrogenase.</title>
        <authorList>
            <person name="Imhoff J.F."/>
            <person name="Rahn T."/>
            <person name="Kunzel S."/>
            <person name="Neulinger S.C."/>
        </authorList>
    </citation>
    <scope>NUCLEOTIDE SEQUENCE [LARGE SCALE GENOMIC DNA]</scope>
    <source>
        <strain evidence="3 4">DSM 161</strain>
    </source>
</reference>
<name>A0A2S6N736_RHOGL</name>
<evidence type="ECO:0000313" key="4">
    <source>
        <dbReference type="Proteomes" id="UP000239724"/>
    </source>
</evidence>
<evidence type="ECO:0008006" key="5">
    <source>
        <dbReference type="Google" id="ProtNLM"/>
    </source>
</evidence>
<dbReference type="InterPro" id="IPR002347">
    <property type="entry name" value="SDR_fam"/>
</dbReference>
<evidence type="ECO:0000313" key="3">
    <source>
        <dbReference type="EMBL" id="PPQ30407.1"/>
    </source>
</evidence>